<accession>A0ABR9AU35</accession>
<dbReference type="Gene3D" id="3.30.460.40">
    <property type="match status" value="1"/>
</dbReference>
<dbReference type="Proteomes" id="UP000634529">
    <property type="component" value="Unassembled WGS sequence"/>
</dbReference>
<sequence length="207" mass="23600">MHQQMRETMAHAIEWLASQSHEPSKWMIGGSCSLLLQGVELLAPPNDIDVFADQCDAQLLHQLWRSKSTDDAVWNETEMYRSLLSHYEINSCSVELVGQFHVKNDWCSYQMEVSEGLWKYAPSVNVGEHSIILTPLIHELLFNMLRGRGERVDAIVAAIQCTPQQHKEVLSYVLSKCQPSTSAYLNIRRVLPELCLDVYENSAHSKD</sequence>
<reference evidence="1 2" key="1">
    <citation type="submission" date="2020-09" db="EMBL/GenBank/DDBJ databases">
        <title>Paenibacillus sp. CAU 1523 isolated from sand of Haeundae Beach.</title>
        <authorList>
            <person name="Kim W."/>
        </authorList>
    </citation>
    <scope>NUCLEOTIDE SEQUENCE [LARGE SCALE GENOMIC DNA]</scope>
    <source>
        <strain evidence="1 2">CAU 1523</strain>
    </source>
</reference>
<evidence type="ECO:0000313" key="1">
    <source>
        <dbReference type="EMBL" id="MBD8497638.1"/>
    </source>
</evidence>
<protein>
    <submittedName>
        <fullName evidence="1">Uncharacterized protein</fullName>
    </submittedName>
</protein>
<gene>
    <name evidence="1" type="ORF">IFO66_04895</name>
</gene>
<dbReference type="EMBL" id="JACYTN010000002">
    <property type="protein sequence ID" value="MBD8497638.1"/>
    <property type="molecule type" value="Genomic_DNA"/>
</dbReference>
<dbReference type="RefSeq" id="WP_192024044.1">
    <property type="nucleotide sequence ID" value="NZ_JACYTN010000002.1"/>
</dbReference>
<dbReference type="InterPro" id="IPR043519">
    <property type="entry name" value="NT_sf"/>
</dbReference>
<evidence type="ECO:0000313" key="2">
    <source>
        <dbReference type="Proteomes" id="UP000634529"/>
    </source>
</evidence>
<organism evidence="1 2">
    <name type="scientific">Paenibacillus arenosi</name>
    <dbReference type="NCBI Taxonomy" id="2774142"/>
    <lineage>
        <taxon>Bacteria</taxon>
        <taxon>Bacillati</taxon>
        <taxon>Bacillota</taxon>
        <taxon>Bacilli</taxon>
        <taxon>Bacillales</taxon>
        <taxon>Paenibacillaceae</taxon>
        <taxon>Paenibacillus</taxon>
    </lineage>
</organism>
<proteinExistence type="predicted"/>
<comment type="caution">
    <text evidence="1">The sequence shown here is derived from an EMBL/GenBank/DDBJ whole genome shotgun (WGS) entry which is preliminary data.</text>
</comment>
<name>A0ABR9AU35_9BACL</name>
<keyword evidence="2" id="KW-1185">Reference proteome</keyword>
<dbReference type="SUPFAM" id="SSF81301">
    <property type="entry name" value="Nucleotidyltransferase"/>
    <property type="match status" value="1"/>
</dbReference>